<gene>
    <name evidence="7" type="ORF">WMO41_14375</name>
</gene>
<name>A0ABV1HPT4_9FIRM</name>
<protein>
    <submittedName>
        <fullName evidence="7">Sodium-dependent transporter</fullName>
    </submittedName>
</protein>
<organism evidence="7 8">
    <name type="scientific">Ventrimonas faecis</name>
    <dbReference type="NCBI Taxonomy" id="3133170"/>
    <lineage>
        <taxon>Bacteria</taxon>
        <taxon>Bacillati</taxon>
        <taxon>Bacillota</taxon>
        <taxon>Clostridia</taxon>
        <taxon>Lachnospirales</taxon>
        <taxon>Lachnospiraceae</taxon>
        <taxon>Ventrimonas</taxon>
    </lineage>
</organism>
<dbReference type="PROSITE" id="PS50267">
    <property type="entry name" value="NA_NEUROTRAN_SYMP_3"/>
    <property type="match status" value="1"/>
</dbReference>
<comment type="subcellular location">
    <subcellularLocation>
        <location evidence="1">Membrane</location>
        <topology evidence="1">Multi-pass membrane protein</topology>
    </subcellularLocation>
</comment>
<dbReference type="InterPro" id="IPR047218">
    <property type="entry name" value="YocR/YhdH-like"/>
</dbReference>
<feature type="transmembrane region" description="Helical" evidence="6">
    <location>
        <begin position="222"/>
        <end position="249"/>
    </location>
</feature>
<dbReference type="InterPro" id="IPR000175">
    <property type="entry name" value="Na/ntran_symport"/>
</dbReference>
<feature type="transmembrane region" description="Helical" evidence="6">
    <location>
        <begin position="311"/>
        <end position="329"/>
    </location>
</feature>
<feature type="transmembrane region" description="Helical" evidence="6">
    <location>
        <begin position="261"/>
        <end position="281"/>
    </location>
</feature>
<evidence type="ECO:0000256" key="6">
    <source>
        <dbReference type="SAM" id="Phobius"/>
    </source>
</evidence>
<evidence type="ECO:0000256" key="1">
    <source>
        <dbReference type="ARBA" id="ARBA00004141"/>
    </source>
</evidence>
<feature type="transmembrane region" description="Helical" evidence="6">
    <location>
        <begin position="38"/>
        <end position="60"/>
    </location>
</feature>
<feature type="transmembrane region" description="Helical" evidence="6">
    <location>
        <begin position="376"/>
        <end position="396"/>
    </location>
</feature>
<keyword evidence="2" id="KW-0813">Transport</keyword>
<feature type="transmembrane region" description="Helical" evidence="6">
    <location>
        <begin position="12"/>
        <end position="32"/>
    </location>
</feature>
<evidence type="ECO:0000256" key="2">
    <source>
        <dbReference type="ARBA" id="ARBA00022448"/>
    </source>
</evidence>
<feature type="transmembrane region" description="Helical" evidence="6">
    <location>
        <begin position="349"/>
        <end position="369"/>
    </location>
</feature>
<dbReference type="EMBL" id="JBBMFJ010000039">
    <property type="protein sequence ID" value="MEQ2564333.1"/>
    <property type="molecule type" value="Genomic_DNA"/>
</dbReference>
<sequence length="443" mass="47025">MAKERDGFKSRTGFVLACIGSAVGMGNIWRFPYIVSDWGGMTFLFPYLMFVILIASTGVIEEMALGRAAKSGPIKAFGMCTELRTGKKRTGELIGMIPVLGSMALAVGYTVVVGWIFKYAFLALSGNLYTLGQDMGAIGGLFDSTATSFGNNSWLVITVLVTAVIMAFGIAGGIEKANKVMMPLLFVLFLGLSVYIFTLPGSENGYHYIFTINPEGLKDVRLWIYAFGQAFFSLSIAGNGTVIYGSYLSDFEDIVGSARNVAFFDTLAALLAAFVIIPGMAAGGAELSSGGPGLMFIYLLNVFNGMPGGKICGMIFYVCVLFAGMSSLVNLYEAPVETLQERLGLKRPAAVAVIAVTGCGAALFIQGIVSGWMDVVSIYICPLGAMLAGIMFFWVAGKDFAVEAVNRGREKKIGNWFIPLGKYVLVPAAFVALVAGALMGGIG</sequence>
<proteinExistence type="predicted"/>
<feature type="transmembrane region" description="Helical" evidence="6">
    <location>
        <begin position="93"/>
        <end position="117"/>
    </location>
</feature>
<keyword evidence="4 6" id="KW-1133">Transmembrane helix</keyword>
<keyword evidence="5 6" id="KW-0472">Membrane</keyword>
<feature type="transmembrane region" description="Helical" evidence="6">
    <location>
        <begin position="416"/>
        <end position="439"/>
    </location>
</feature>
<reference evidence="7 8" key="1">
    <citation type="submission" date="2024-03" db="EMBL/GenBank/DDBJ databases">
        <title>Human intestinal bacterial collection.</title>
        <authorList>
            <person name="Pauvert C."/>
            <person name="Hitch T.C.A."/>
            <person name="Clavel T."/>
        </authorList>
    </citation>
    <scope>NUCLEOTIDE SEQUENCE [LARGE SCALE GENOMIC DNA]</scope>
    <source>
        <strain evidence="7 8">CLA-AP-H27</strain>
    </source>
</reference>
<dbReference type="InterPro" id="IPR037272">
    <property type="entry name" value="SNS_sf"/>
</dbReference>
<dbReference type="Pfam" id="PF00209">
    <property type="entry name" value="SNF"/>
    <property type="match status" value="2"/>
</dbReference>
<accession>A0ABV1HPT4</accession>
<feature type="transmembrane region" description="Helical" evidence="6">
    <location>
        <begin position="181"/>
        <end position="202"/>
    </location>
</feature>
<dbReference type="PANTHER" id="PTHR42948">
    <property type="entry name" value="TRANSPORTER"/>
    <property type="match status" value="1"/>
</dbReference>
<evidence type="ECO:0000313" key="7">
    <source>
        <dbReference type="EMBL" id="MEQ2564333.1"/>
    </source>
</evidence>
<dbReference type="NCBIfam" id="NF037979">
    <property type="entry name" value="Na_transp"/>
    <property type="match status" value="1"/>
</dbReference>
<evidence type="ECO:0000313" key="8">
    <source>
        <dbReference type="Proteomes" id="UP001437460"/>
    </source>
</evidence>
<evidence type="ECO:0000256" key="3">
    <source>
        <dbReference type="ARBA" id="ARBA00022692"/>
    </source>
</evidence>
<dbReference type="Proteomes" id="UP001437460">
    <property type="component" value="Unassembled WGS sequence"/>
</dbReference>
<keyword evidence="3 6" id="KW-0812">Transmembrane</keyword>
<dbReference type="RefSeq" id="WP_349230341.1">
    <property type="nucleotide sequence ID" value="NZ_JBBMFJ010000039.1"/>
</dbReference>
<dbReference type="PANTHER" id="PTHR42948:SF1">
    <property type="entry name" value="TRANSPORTER"/>
    <property type="match status" value="1"/>
</dbReference>
<evidence type="ECO:0000256" key="5">
    <source>
        <dbReference type="ARBA" id="ARBA00023136"/>
    </source>
</evidence>
<dbReference type="SUPFAM" id="SSF161070">
    <property type="entry name" value="SNF-like"/>
    <property type="match status" value="1"/>
</dbReference>
<keyword evidence="8" id="KW-1185">Reference proteome</keyword>
<dbReference type="PRINTS" id="PR00176">
    <property type="entry name" value="NANEUSMPORT"/>
</dbReference>
<comment type="caution">
    <text evidence="7">The sequence shown here is derived from an EMBL/GenBank/DDBJ whole genome shotgun (WGS) entry which is preliminary data.</text>
</comment>
<dbReference type="CDD" id="cd10336">
    <property type="entry name" value="SLC6sbd_Tyt1-Like"/>
    <property type="match status" value="1"/>
</dbReference>
<feature type="transmembrane region" description="Helical" evidence="6">
    <location>
        <begin position="154"/>
        <end position="174"/>
    </location>
</feature>
<evidence type="ECO:0000256" key="4">
    <source>
        <dbReference type="ARBA" id="ARBA00022989"/>
    </source>
</evidence>